<gene>
    <name evidence="4" type="ORF">PY649_33730</name>
</gene>
<dbReference type="Gene3D" id="1.10.1710.10">
    <property type="entry name" value="ProQ/FinO domain"/>
    <property type="match status" value="1"/>
</dbReference>
<proteinExistence type="predicted"/>
<feature type="region of interest" description="Disordered" evidence="2">
    <location>
        <begin position="149"/>
        <end position="168"/>
    </location>
</feature>
<evidence type="ECO:0000259" key="3">
    <source>
        <dbReference type="SMART" id="SM00945"/>
    </source>
</evidence>
<dbReference type="RefSeq" id="WP_285873374.1">
    <property type="nucleotide sequence ID" value="NZ_JARFYM010000064.1"/>
</dbReference>
<dbReference type="InterPro" id="IPR036442">
    <property type="entry name" value="ProQ/FinO_sf"/>
</dbReference>
<dbReference type="InterPro" id="IPR016103">
    <property type="entry name" value="ProQ/FinO"/>
</dbReference>
<evidence type="ECO:0000313" key="4">
    <source>
        <dbReference type="EMBL" id="MDL2403819.1"/>
    </source>
</evidence>
<organism evidence="4 5">
    <name type="scientific">Rhizobium mayense</name>
    <dbReference type="NCBI Taxonomy" id="1312184"/>
    <lineage>
        <taxon>Bacteria</taxon>
        <taxon>Pseudomonadati</taxon>
        <taxon>Pseudomonadota</taxon>
        <taxon>Alphaproteobacteria</taxon>
        <taxon>Hyphomicrobiales</taxon>
        <taxon>Rhizobiaceae</taxon>
        <taxon>Rhizobium/Agrobacterium group</taxon>
        <taxon>Rhizobium</taxon>
    </lineage>
</organism>
<dbReference type="SUPFAM" id="SSF48657">
    <property type="entry name" value="FinO-like"/>
    <property type="match status" value="1"/>
</dbReference>
<comment type="caution">
    <text evidence="4">The sequence shown here is derived from an EMBL/GenBank/DDBJ whole genome shotgun (WGS) entry which is preliminary data.</text>
</comment>
<keyword evidence="1" id="KW-0694">RNA-binding</keyword>
<dbReference type="SMART" id="SM00945">
    <property type="entry name" value="ProQ"/>
    <property type="match status" value="1"/>
</dbReference>
<sequence>MNKPWTISRGPIVAAEIDVHKAEAINALLVRPIQILPAKVGDPILPFAIGLFEEIRTLLKPDVPATALRRAAGAFVHSKRYYLASAQPDSFRHGIDGAVLEPLSVEDRMTAQSRFLALKQNRQKSEAPPEDSVPAAPAISKSEQIRASLLGGRLLRPNRSTDSAERSS</sequence>
<evidence type="ECO:0000256" key="1">
    <source>
        <dbReference type="ARBA" id="ARBA00022884"/>
    </source>
</evidence>
<dbReference type="Proteomes" id="UP001172645">
    <property type="component" value="Unassembled WGS sequence"/>
</dbReference>
<feature type="domain" description="ProQ/FinO" evidence="3">
    <location>
        <begin position="20"/>
        <end position="131"/>
    </location>
</feature>
<accession>A0ABT7K9K8</accession>
<feature type="region of interest" description="Disordered" evidence="2">
    <location>
        <begin position="120"/>
        <end position="140"/>
    </location>
</feature>
<evidence type="ECO:0000313" key="5">
    <source>
        <dbReference type="Proteomes" id="UP001172645"/>
    </source>
</evidence>
<protein>
    <submittedName>
        <fullName evidence="4">ProQ/FINO family protein</fullName>
    </submittedName>
</protein>
<evidence type="ECO:0000256" key="2">
    <source>
        <dbReference type="SAM" id="MobiDB-lite"/>
    </source>
</evidence>
<dbReference type="Pfam" id="PF04352">
    <property type="entry name" value="ProQ"/>
    <property type="match status" value="1"/>
</dbReference>
<reference evidence="4" key="1">
    <citation type="submission" date="2023-06" db="EMBL/GenBank/DDBJ databases">
        <title>Phylogenetic Diversity of Rhizobium strains.</title>
        <authorList>
            <person name="Moura F.T."/>
            <person name="Helene L.C.F."/>
            <person name="Hungria M."/>
        </authorList>
    </citation>
    <scope>NUCLEOTIDE SEQUENCE</scope>
    <source>
        <strain evidence="4">CCGE526</strain>
    </source>
</reference>
<name>A0ABT7K9K8_9HYPH</name>
<keyword evidence="5" id="KW-1185">Reference proteome</keyword>
<dbReference type="EMBL" id="JARFYM010000064">
    <property type="protein sequence ID" value="MDL2403819.1"/>
    <property type="molecule type" value="Genomic_DNA"/>
</dbReference>